<dbReference type="PROSITE" id="PS51257">
    <property type="entry name" value="PROKAR_LIPOPROTEIN"/>
    <property type="match status" value="1"/>
</dbReference>
<accession>A0A2P8D4D2</accession>
<evidence type="ECO:0000313" key="3">
    <source>
        <dbReference type="Proteomes" id="UP000240572"/>
    </source>
</evidence>
<sequence length="142" mass="15633">MKGLKLMGILMTLFACSFFTSRVAAQELVSVTVEATPAAYDQMVAQNGALIESSADGLYRVVPGGGTYNPPPMPLCFDELTTAFVARMQQAANQCCCRVHFCVRRSDCAFYAMYIDPVFSPGCQPAPYQYQFHFLAYLVSQP</sequence>
<feature type="chain" id="PRO_5015204084" evidence="1">
    <location>
        <begin position="25"/>
        <end position="142"/>
    </location>
</feature>
<dbReference type="AlphaFoldDB" id="A0A2P8D4D2"/>
<dbReference type="RefSeq" id="WP_146146736.1">
    <property type="nucleotide sequence ID" value="NZ_PYGD01000004.1"/>
</dbReference>
<gene>
    <name evidence="2" type="ORF">B0I18_104123</name>
</gene>
<evidence type="ECO:0000313" key="2">
    <source>
        <dbReference type="EMBL" id="PSK92029.1"/>
    </source>
</evidence>
<keyword evidence="1" id="KW-0732">Signal</keyword>
<comment type="caution">
    <text evidence="2">The sequence shown here is derived from an EMBL/GenBank/DDBJ whole genome shotgun (WGS) entry which is preliminary data.</text>
</comment>
<dbReference type="Proteomes" id="UP000240572">
    <property type="component" value="Unassembled WGS sequence"/>
</dbReference>
<name>A0A2P8D4D2_9BACT</name>
<proteinExistence type="predicted"/>
<dbReference type="EMBL" id="PYGD01000004">
    <property type="protein sequence ID" value="PSK92029.1"/>
    <property type="molecule type" value="Genomic_DNA"/>
</dbReference>
<feature type="signal peptide" evidence="1">
    <location>
        <begin position="1"/>
        <end position="24"/>
    </location>
</feature>
<protein>
    <submittedName>
        <fullName evidence="2">Uncharacterized protein</fullName>
    </submittedName>
</protein>
<organism evidence="2 3">
    <name type="scientific">Taibaiella chishuiensis</name>
    <dbReference type="NCBI Taxonomy" id="1434707"/>
    <lineage>
        <taxon>Bacteria</taxon>
        <taxon>Pseudomonadati</taxon>
        <taxon>Bacteroidota</taxon>
        <taxon>Chitinophagia</taxon>
        <taxon>Chitinophagales</taxon>
        <taxon>Chitinophagaceae</taxon>
        <taxon>Taibaiella</taxon>
    </lineage>
</organism>
<reference evidence="2 3" key="1">
    <citation type="submission" date="2018-03" db="EMBL/GenBank/DDBJ databases">
        <title>Genomic Encyclopedia of Type Strains, Phase III (KMG-III): the genomes of soil and plant-associated and newly described type strains.</title>
        <authorList>
            <person name="Whitman W."/>
        </authorList>
    </citation>
    <scope>NUCLEOTIDE SEQUENCE [LARGE SCALE GENOMIC DNA]</scope>
    <source>
        <strain evidence="2 3">CGMCC 1.12700</strain>
    </source>
</reference>
<keyword evidence="3" id="KW-1185">Reference proteome</keyword>
<evidence type="ECO:0000256" key="1">
    <source>
        <dbReference type="SAM" id="SignalP"/>
    </source>
</evidence>